<organism evidence="3 4">
    <name type="scientific">Kaistia terrae</name>
    <dbReference type="NCBI Taxonomy" id="537017"/>
    <lineage>
        <taxon>Bacteria</taxon>
        <taxon>Pseudomonadati</taxon>
        <taxon>Pseudomonadota</taxon>
        <taxon>Alphaproteobacteria</taxon>
        <taxon>Hyphomicrobiales</taxon>
        <taxon>Kaistiaceae</taxon>
        <taxon>Kaistia</taxon>
    </lineage>
</organism>
<name>A0ABW0PNG6_9HYPH</name>
<feature type="chain" id="PRO_5047186028" evidence="1">
    <location>
        <begin position="27"/>
        <end position="335"/>
    </location>
</feature>
<keyword evidence="1" id="KW-0732">Signal</keyword>
<evidence type="ECO:0000256" key="1">
    <source>
        <dbReference type="SAM" id="SignalP"/>
    </source>
</evidence>
<dbReference type="RefSeq" id="WP_266344829.1">
    <property type="nucleotide sequence ID" value="NZ_JAPKNH010000006.1"/>
</dbReference>
<reference evidence="4" key="1">
    <citation type="journal article" date="2019" name="Int. J. Syst. Evol. Microbiol.">
        <title>The Global Catalogue of Microorganisms (GCM) 10K type strain sequencing project: providing services to taxonomists for standard genome sequencing and annotation.</title>
        <authorList>
            <consortium name="The Broad Institute Genomics Platform"/>
            <consortium name="The Broad Institute Genome Sequencing Center for Infectious Disease"/>
            <person name="Wu L."/>
            <person name="Ma J."/>
        </authorList>
    </citation>
    <scope>NUCLEOTIDE SEQUENCE [LARGE SCALE GENOMIC DNA]</scope>
    <source>
        <strain evidence="4">KACC 12633</strain>
    </source>
</reference>
<feature type="domain" description="SsuA/THI5-like" evidence="2">
    <location>
        <begin position="40"/>
        <end position="241"/>
    </location>
</feature>
<dbReference type="Proteomes" id="UP001596150">
    <property type="component" value="Unassembled WGS sequence"/>
</dbReference>
<keyword evidence="4" id="KW-1185">Reference proteome</keyword>
<comment type="caution">
    <text evidence="3">The sequence shown here is derived from an EMBL/GenBank/DDBJ whole genome shotgun (WGS) entry which is preliminary data.</text>
</comment>
<sequence length="335" mass="36795">MTSIRTKFIGLTAGAAALAFSGQAFALDEISFGTNWLAQAEHGGFYQAVVDGTYEKHGLKVTIVQGGPQAANRQLMLAGKTTFNMAGNMVETFSAAAEEIPLVEVAAIFQKDPQVIIAHPDVDTFADLAKLDTLLLSKDGYASYFQWMKSAFPGFRDEQFKPYTFNPAPFLADPKSAQQGYITSEPFEIAKQADFKPKLFLLADEGFSTYGTLIEGTQEFVAANPDITQRFVDASIIGWNNYLYGDNKAANDLIKKENPEITDEQIAYSIATMKEYGLVDSGDTLEKGIGCMTDARVKDFQEKMVKAGVIKADLDLSKFYTTQFVCKKVGMDLKK</sequence>
<dbReference type="PANTHER" id="PTHR31528:SF3">
    <property type="entry name" value="THIAMINE BIOSYNTHESIS PROTEIN HI_0357-RELATED"/>
    <property type="match status" value="1"/>
</dbReference>
<dbReference type="SUPFAM" id="SSF53850">
    <property type="entry name" value="Periplasmic binding protein-like II"/>
    <property type="match status" value="1"/>
</dbReference>
<evidence type="ECO:0000259" key="2">
    <source>
        <dbReference type="Pfam" id="PF09084"/>
    </source>
</evidence>
<dbReference type="InterPro" id="IPR015168">
    <property type="entry name" value="SsuA/THI5"/>
</dbReference>
<dbReference type="Gene3D" id="3.40.190.10">
    <property type="entry name" value="Periplasmic binding protein-like II"/>
    <property type="match status" value="2"/>
</dbReference>
<dbReference type="InterPro" id="IPR027939">
    <property type="entry name" value="NMT1/THI5"/>
</dbReference>
<dbReference type="Pfam" id="PF09084">
    <property type="entry name" value="NMT1"/>
    <property type="match status" value="1"/>
</dbReference>
<dbReference type="EMBL" id="JBHSML010000001">
    <property type="protein sequence ID" value="MFC5514201.1"/>
    <property type="molecule type" value="Genomic_DNA"/>
</dbReference>
<evidence type="ECO:0000313" key="4">
    <source>
        <dbReference type="Proteomes" id="UP001596150"/>
    </source>
</evidence>
<gene>
    <name evidence="3" type="ORF">ACFPP9_00340</name>
</gene>
<feature type="signal peptide" evidence="1">
    <location>
        <begin position="1"/>
        <end position="26"/>
    </location>
</feature>
<accession>A0ABW0PNG6</accession>
<proteinExistence type="predicted"/>
<evidence type="ECO:0000313" key="3">
    <source>
        <dbReference type="EMBL" id="MFC5514201.1"/>
    </source>
</evidence>
<dbReference type="PANTHER" id="PTHR31528">
    <property type="entry name" value="4-AMINO-5-HYDROXYMETHYL-2-METHYLPYRIMIDINE PHOSPHATE SYNTHASE THI11-RELATED"/>
    <property type="match status" value="1"/>
</dbReference>
<protein>
    <submittedName>
        <fullName evidence="3">ABC transporter substrate-binding protein</fullName>
    </submittedName>
</protein>